<dbReference type="Pfam" id="PF06772">
    <property type="entry name" value="LtrA"/>
    <property type="match status" value="1"/>
</dbReference>
<organism evidence="3 4">
    <name type="scientific">Micromonospora zingiberis</name>
    <dbReference type="NCBI Taxonomy" id="2053011"/>
    <lineage>
        <taxon>Bacteria</taxon>
        <taxon>Bacillati</taxon>
        <taxon>Actinomycetota</taxon>
        <taxon>Actinomycetes</taxon>
        <taxon>Micromonosporales</taxon>
        <taxon>Micromonosporaceae</taxon>
        <taxon>Micromonospora</taxon>
    </lineage>
</organism>
<proteinExistence type="predicted"/>
<name>A0A4R0G6K5_9ACTN</name>
<keyword evidence="2" id="KW-0472">Membrane</keyword>
<feature type="transmembrane region" description="Helical" evidence="2">
    <location>
        <begin position="141"/>
        <end position="162"/>
    </location>
</feature>
<dbReference type="EMBL" id="SJJR01000023">
    <property type="protein sequence ID" value="TCB92066.1"/>
    <property type="molecule type" value="Genomic_DNA"/>
</dbReference>
<dbReference type="InterPro" id="IPR010640">
    <property type="entry name" value="Low_temperature_requirement_A"/>
</dbReference>
<feature type="transmembrane region" description="Helical" evidence="2">
    <location>
        <begin position="168"/>
        <end position="187"/>
    </location>
</feature>
<accession>A0A4R0G6K5</accession>
<keyword evidence="4" id="KW-1185">Reference proteome</keyword>
<sequence length="452" mass="48699">MIDSVPAERWASGGRDTAIPPKRQRPPSGCTASNHRPAGVVPDEYGGVGLQGGGDQSQDLLQRRENVRQANFLELFVDLVLVFALAGVVSRVARDLVSPDVVARWRAMAYMLVLSLPLIWLWITTAHITSWFDPRRRKIQYIVLASAFGILVMSSSLPSAFIGRGLAFALPYVILQLGRPLILMPALRGHPLRELYRRSLPWRLLSAGIFLAGTAFSGGARAAIWGTAVAVDIVSAQLHWPVPRTAQPPVSAWATDSKHHLPERYQQLLMIGLGETVLGVGTTFTAQPISLATSALLVVAFLSIVLLWRIYFYRSGQILAEALAATGDRDAAGRATGTAHVLMVLGIVATAVGFETVLKHPEGTPEPAWLIASLGGPALFLYGRIRLERIVFNRLSRRRVIAITALAVVAVPLYFAPPLASPVAAGFILLAVALADAHHAAGRPPETPSPAH</sequence>
<feature type="transmembrane region" description="Helical" evidence="2">
    <location>
        <begin position="72"/>
        <end position="89"/>
    </location>
</feature>
<feature type="region of interest" description="Disordered" evidence="1">
    <location>
        <begin position="1"/>
        <end position="37"/>
    </location>
</feature>
<evidence type="ECO:0000313" key="3">
    <source>
        <dbReference type="EMBL" id="TCB92066.1"/>
    </source>
</evidence>
<feature type="transmembrane region" description="Helical" evidence="2">
    <location>
        <begin position="208"/>
        <end position="231"/>
    </location>
</feature>
<feature type="transmembrane region" description="Helical" evidence="2">
    <location>
        <begin position="339"/>
        <end position="357"/>
    </location>
</feature>
<feature type="transmembrane region" description="Helical" evidence="2">
    <location>
        <begin position="109"/>
        <end position="129"/>
    </location>
</feature>
<dbReference type="Proteomes" id="UP000292274">
    <property type="component" value="Unassembled WGS sequence"/>
</dbReference>
<protein>
    <submittedName>
        <fullName evidence="3">Low temperature requirement protein A</fullName>
    </submittedName>
</protein>
<evidence type="ECO:0000256" key="2">
    <source>
        <dbReference type="SAM" id="Phobius"/>
    </source>
</evidence>
<feature type="transmembrane region" description="Helical" evidence="2">
    <location>
        <begin position="369"/>
        <end position="387"/>
    </location>
</feature>
<evidence type="ECO:0000313" key="4">
    <source>
        <dbReference type="Proteomes" id="UP000292274"/>
    </source>
</evidence>
<dbReference type="AlphaFoldDB" id="A0A4R0G6K5"/>
<keyword evidence="2" id="KW-0812">Transmembrane</keyword>
<feature type="transmembrane region" description="Helical" evidence="2">
    <location>
        <begin position="423"/>
        <end position="441"/>
    </location>
</feature>
<dbReference type="PANTHER" id="PTHR36840:SF1">
    <property type="entry name" value="BLL5714 PROTEIN"/>
    <property type="match status" value="1"/>
</dbReference>
<comment type="caution">
    <text evidence="3">The sequence shown here is derived from an EMBL/GenBank/DDBJ whole genome shotgun (WGS) entry which is preliminary data.</text>
</comment>
<keyword evidence="2" id="KW-1133">Transmembrane helix</keyword>
<dbReference type="OrthoDB" id="3405457at2"/>
<feature type="transmembrane region" description="Helical" evidence="2">
    <location>
        <begin position="289"/>
        <end position="308"/>
    </location>
</feature>
<gene>
    <name evidence="3" type="ORF">E0H26_25095</name>
</gene>
<evidence type="ECO:0000256" key="1">
    <source>
        <dbReference type="SAM" id="MobiDB-lite"/>
    </source>
</evidence>
<reference evidence="3 4" key="1">
    <citation type="submission" date="2019-02" db="EMBL/GenBank/DDBJ databases">
        <title>Jishengella sp. nov., isolated from a root of Zingiber montanum.</title>
        <authorList>
            <person name="Kuncharoen N."/>
            <person name="Kudo T."/>
            <person name="Masahiro Y."/>
            <person name="Ohkuma M."/>
            <person name="Tanasupawat S."/>
        </authorList>
    </citation>
    <scope>NUCLEOTIDE SEQUENCE [LARGE SCALE GENOMIC DNA]</scope>
    <source>
        <strain evidence="3 4">PLAI 1-1</strain>
    </source>
</reference>
<dbReference type="PANTHER" id="PTHR36840">
    <property type="entry name" value="BLL5714 PROTEIN"/>
    <property type="match status" value="1"/>
</dbReference>